<reference evidence="2" key="1">
    <citation type="submission" date="2021-06" db="EMBL/GenBank/DDBJ databases">
        <authorList>
            <person name="Kallberg Y."/>
            <person name="Tangrot J."/>
            <person name="Rosling A."/>
        </authorList>
    </citation>
    <scope>NUCLEOTIDE SEQUENCE</scope>
    <source>
        <strain evidence="2">MA453B</strain>
    </source>
</reference>
<gene>
    <name evidence="2" type="ORF">DERYTH_LOCUS13172</name>
</gene>
<dbReference type="OrthoDB" id="2396673at2759"/>
<feature type="compositionally biased region" description="Polar residues" evidence="1">
    <location>
        <begin position="162"/>
        <end position="181"/>
    </location>
</feature>
<proteinExistence type="predicted"/>
<evidence type="ECO:0000313" key="3">
    <source>
        <dbReference type="Proteomes" id="UP000789405"/>
    </source>
</evidence>
<feature type="compositionally biased region" description="Polar residues" evidence="1">
    <location>
        <begin position="192"/>
        <end position="201"/>
    </location>
</feature>
<protein>
    <submittedName>
        <fullName evidence="2">4478_t:CDS:1</fullName>
    </submittedName>
</protein>
<comment type="caution">
    <text evidence="2">The sequence shown here is derived from an EMBL/GenBank/DDBJ whole genome shotgun (WGS) entry which is preliminary data.</text>
</comment>
<feature type="region of interest" description="Disordered" evidence="1">
    <location>
        <begin position="119"/>
        <end position="201"/>
    </location>
</feature>
<feature type="compositionally biased region" description="Low complexity" evidence="1">
    <location>
        <begin position="182"/>
        <end position="191"/>
    </location>
</feature>
<evidence type="ECO:0000256" key="1">
    <source>
        <dbReference type="SAM" id="MobiDB-lite"/>
    </source>
</evidence>
<dbReference type="Proteomes" id="UP000789405">
    <property type="component" value="Unassembled WGS sequence"/>
</dbReference>
<name>A0A9N9N5J2_9GLOM</name>
<sequence>MSTLKTLFDITEIDDEQFDILIFKDNNQYVISFVIDNKPYQLLLPDAKEITLKRKLRNINAYPLFRMLIQSRFQSLADSNQKNRFKNQDISKLTGKMWGSSEEFREEFEKYTSQVNLHRPKPLYDFKTQDPNQKPTRGKRSSKPNKKSKEENTIIFRDAQPATGSTESFSESLHYGSQWQSNENNNNNTTEQPKQGSNNCNAKLTISENSVPSNDDEFNPLTSMPFEVSQEELEYFYFYYNCYFENVAGVAGQSNSMQYDNNFSSSDVYQNNFQNDFASNSNFNTPSNSNANIFQ</sequence>
<organism evidence="2 3">
    <name type="scientific">Dentiscutata erythropus</name>
    <dbReference type="NCBI Taxonomy" id="1348616"/>
    <lineage>
        <taxon>Eukaryota</taxon>
        <taxon>Fungi</taxon>
        <taxon>Fungi incertae sedis</taxon>
        <taxon>Mucoromycota</taxon>
        <taxon>Glomeromycotina</taxon>
        <taxon>Glomeromycetes</taxon>
        <taxon>Diversisporales</taxon>
        <taxon>Gigasporaceae</taxon>
        <taxon>Dentiscutata</taxon>
    </lineage>
</organism>
<dbReference type="EMBL" id="CAJVPY010009035">
    <property type="protein sequence ID" value="CAG8703998.1"/>
    <property type="molecule type" value="Genomic_DNA"/>
</dbReference>
<feature type="compositionally biased region" description="Basic residues" evidence="1">
    <location>
        <begin position="136"/>
        <end position="146"/>
    </location>
</feature>
<keyword evidence="3" id="KW-1185">Reference proteome</keyword>
<evidence type="ECO:0000313" key="2">
    <source>
        <dbReference type="EMBL" id="CAG8703998.1"/>
    </source>
</evidence>
<dbReference type="AlphaFoldDB" id="A0A9N9N5J2"/>
<accession>A0A9N9N5J2</accession>